<dbReference type="Proteomes" id="UP000179797">
    <property type="component" value="Unassembled WGS sequence"/>
</dbReference>
<dbReference type="PANTHER" id="PTHR21043:SF0">
    <property type="entry name" value="MITOCHONDRIAL ASSEMBLY OF RIBOSOMAL LARGE SUBUNIT PROTEIN 1"/>
    <property type="match status" value="1"/>
</dbReference>
<dbReference type="PANTHER" id="PTHR21043">
    <property type="entry name" value="IOJAP SUPERFAMILY ORTHOLOG"/>
    <property type="match status" value="1"/>
</dbReference>
<dbReference type="EMBL" id="JRYR02000001">
    <property type="protein sequence ID" value="OHX66913.1"/>
    <property type="molecule type" value="Genomic_DNA"/>
</dbReference>
<keyword evidence="2" id="KW-0678">Repressor</keyword>
<dbReference type="InterPro" id="IPR043519">
    <property type="entry name" value="NT_sf"/>
</dbReference>
<reference evidence="3 4" key="1">
    <citation type="journal article" date="2012" name="Int. J. Syst. Evol. Microbiol.">
        <title>Flammeovirga pacifica sp. nov., isolated from deep-sea sediment.</title>
        <authorList>
            <person name="Xu H."/>
            <person name="Fu Y."/>
            <person name="Yang N."/>
            <person name="Ding Z."/>
            <person name="Lai Q."/>
            <person name="Zeng R."/>
        </authorList>
    </citation>
    <scope>NUCLEOTIDE SEQUENCE [LARGE SCALE GENOMIC DNA]</scope>
    <source>
        <strain evidence="4">DSM 24597 / LMG 26175 / WPAGA1</strain>
    </source>
</reference>
<dbReference type="InterPro" id="IPR004394">
    <property type="entry name" value="Iojap/RsfS/C7orf30"/>
</dbReference>
<comment type="subcellular location">
    <subcellularLocation>
        <location evidence="2">Cytoplasm</location>
    </subcellularLocation>
</comment>
<evidence type="ECO:0000256" key="1">
    <source>
        <dbReference type="ARBA" id="ARBA00010574"/>
    </source>
</evidence>
<comment type="caution">
    <text evidence="3">The sequence shown here is derived from an EMBL/GenBank/DDBJ whole genome shotgun (WGS) entry which is preliminary data.</text>
</comment>
<proteinExistence type="inferred from homology"/>
<dbReference type="HAMAP" id="MF_01477">
    <property type="entry name" value="Iojap_RsfS"/>
    <property type="match status" value="1"/>
</dbReference>
<dbReference type="SUPFAM" id="SSF81301">
    <property type="entry name" value="Nucleotidyltransferase"/>
    <property type="match status" value="1"/>
</dbReference>
<dbReference type="OrthoDB" id="9793681at2"/>
<gene>
    <name evidence="2" type="primary">rsfS</name>
    <name evidence="3" type="ORF">NH26_11425</name>
</gene>
<dbReference type="RefSeq" id="WP_044224253.1">
    <property type="nucleotide sequence ID" value="NZ_JRYR02000001.1"/>
</dbReference>
<dbReference type="GO" id="GO:0042256">
    <property type="term" value="P:cytosolic ribosome assembly"/>
    <property type="evidence" value="ECO:0007669"/>
    <property type="project" value="UniProtKB-UniRule"/>
</dbReference>
<dbReference type="NCBIfam" id="TIGR00090">
    <property type="entry name" value="rsfS_iojap_ybeB"/>
    <property type="match status" value="1"/>
</dbReference>
<dbReference type="GO" id="GO:0017148">
    <property type="term" value="P:negative regulation of translation"/>
    <property type="evidence" value="ECO:0007669"/>
    <property type="project" value="UniProtKB-UniRule"/>
</dbReference>
<dbReference type="AlphaFoldDB" id="A0A1S1Z156"/>
<dbReference type="GO" id="GO:0090071">
    <property type="term" value="P:negative regulation of ribosome biogenesis"/>
    <property type="evidence" value="ECO:0007669"/>
    <property type="project" value="UniProtKB-UniRule"/>
</dbReference>
<dbReference type="GO" id="GO:0043023">
    <property type="term" value="F:ribosomal large subunit binding"/>
    <property type="evidence" value="ECO:0007669"/>
    <property type="project" value="TreeGrafter"/>
</dbReference>
<keyword evidence="4" id="KW-1185">Reference proteome</keyword>
<organism evidence="3 4">
    <name type="scientific">Flammeovirga pacifica</name>
    <dbReference type="NCBI Taxonomy" id="915059"/>
    <lineage>
        <taxon>Bacteria</taxon>
        <taxon>Pseudomonadati</taxon>
        <taxon>Bacteroidota</taxon>
        <taxon>Cytophagia</taxon>
        <taxon>Cytophagales</taxon>
        <taxon>Flammeovirgaceae</taxon>
        <taxon>Flammeovirga</taxon>
    </lineage>
</organism>
<keyword evidence="2" id="KW-0963">Cytoplasm</keyword>
<comment type="function">
    <text evidence="2">Functions as a ribosomal silencing factor. Interacts with ribosomal protein uL14 (rplN), blocking formation of intersubunit bridge B8. Prevents association of the 30S and 50S ribosomal subunits and the formation of functional ribosomes, thus repressing translation.</text>
</comment>
<comment type="similarity">
    <text evidence="1 2">Belongs to the Iojap/RsfS family.</text>
</comment>
<sequence length="122" mass="13597">MSKKTVNVEELAHLVAKGMQEKKALNIEILDLRKVKNAVTDFFVICTASSDTQLDAVKDSIEKEIKDTAGEKPFATEGNGSDGWALLDYITVVAHVFLPKKREFYALEELWGDAKVIKLPTE</sequence>
<evidence type="ECO:0000313" key="3">
    <source>
        <dbReference type="EMBL" id="OHX66913.1"/>
    </source>
</evidence>
<evidence type="ECO:0000256" key="2">
    <source>
        <dbReference type="HAMAP-Rule" id="MF_01477"/>
    </source>
</evidence>
<accession>A0A1S1Z156</accession>
<keyword evidence="2" id="KW-0810">Translation regulation</keyword>
<protein>
    <recommendedName>
        <fullName evidence="2">Ribosomal silencing factor RsfS</fullName>
    </recommendedName>
</protein>
<dbReference type="Gene3D" id="3.30.460.10">
    <property type="entry name" value="Beta Polymerase, domain 2"/>
    <property type="match status" value="1"/>
</dbReference>
<comment type="subunit">
    <text evidence="2">Interacts with ribosomal protein uL14 (rplN).</text>
</comment>
<evidence type="ECO:0000313" key="4">
    <source>
        <dbReference type="Proteomes" id="UP000179797"/>
    </source>
</evidence>
<dbReference type="GO" id="GO:0005737">
    <property type="term" value="C:cytoplasm"/>
    <property type="evidence" value="ECO:0007669"/>
    <property type="project" value="UniProtKB-SubCell"/>
</dbReference>
<name>A0A1S1Z156_FLAPC</name>
<dbReference type="STRING" id="915059.NH26_11425"/>
<dbReference type="Pfam" id="PF02410">
    <property type="entry name" value="RsfS"/>
    <property type="match status" value="1"/>
</dbReference>